<reference evidence="1" key="1">
    <citation type="journal article" date="2022" name="bioRxiv">
        <title>Sequencing and chromosome-scale assembly of the giantPleurodeles waltlgenome.</title>
        <authorList>
            <person name="Brown T."/>
            <person name="Elewa A."/>
            <person name="Iarovenko S."/>
            <person name="Subramanian E."/>
            <person name="Araus A.J."/>
            <person name="Petzold A."/>
            <person name="Susuki M."/>
            <person name="Suzuki K.-i.T."/>
            <person name="Hayashi T."/>
            <person name="Toyoda A."/>
            <person name="Oliveira C."/>
            <person name="Osipova E."/>
            <person name="Leigh N.D."/>
            <person name="Simon A."/>
            <person name="Yun M.H."/>
        </authorList>
    </citation>
    <scope>NUCLEOTIDE SEQUENCE</scope>
    <source>
        <strain evidence="1">20211129_DDA</strain>
        <tissue evidence="1">Liver</tissue>
    </source>
</reference>
<comment type="caution">
    <text evidence="1">The sequence shown here is derived from an EMBL/GenBank/DDBJ whole genome shotgun (WGS) entry which is preliminary data.</text>
</comment>
<protein>
    <submittedName>
        <fullName evidence="1">Uncharacterized protein</fullName>
    </submittedName>
</protein>
<proteinExistence type="predicted"/>
<evidence type="ECO:0000313" key="1">
    <source>
        <dbReference type="EMBL" id="KAJ1178030.1"/>
    </source>
</evidence>
<name>A0AAV7TN20_PLEWA</name>
<sequence length="70" mass="7664">MFERQVPAPIREGYTGLASQAGFFCGAKSMRITPTRLGPPSPEETGIQKLRLPSSNLLLQSKDCRRIAMG</sequence>
<keyword evidence="2" id="KW-1185">Reference proteome</keyword>
<dbReference type="Proteomes" id="UP001066276">
    <property type="component" value="Chromosome 3_2"/>
</dbReference>
<gene>
    <name evidence="1" type="ORF">NDU88_003279</name>
</gene>
<dbReference type="EMBL" id="JANPWB010000006">
    <property type="protein sequence ID" value="KAJ1178030.1"/>
    <property type="molecule type" value="Genomic_DNA"/>
</dbReference>
<dbReference type="AlphaFoldDB" id="A0AAV7TN20"/>
<organism evidence="1 2">
    <name type="scientific">Pleurodeles waltl</name>
    <name type="common">Iberian ribbed newt</name>
    <dbReference type="NCBI Taxonomy" id="8319"/>
    <lineage>
        <taxon>Eukaryota</taxon>
        <taxon>Metazoa</taxon>
        <taxon>Chordata</taxon>
        <taxon>Craniata</taxon>
        <taxon>Vertebrata</taxon>
        <taxon>Euteleostomi</taxon>
        <taxon>Amphibia</taxon>
        <taxon>Batrachia</taxon>
        <taxon>Caudata</taxon>
        <taxon>Salamandroidea</taxon>
        <taxon>Salamandridae</taxon>
        <taxon>Pleurodelinae</taxon>
        <taxon>Pleurodeles</taxon>
    </lineage>
</organism>
<evidence type="ECO:0000313" key="2">
    <source>
        <dbReference type="Proteomes" id="UP001066276"/>
    </source>
</evidence>
<accession>A0AAV7TN20</accession>